<gene>
    <name evidence="2" type="ORF">QLS71_013815</name>
</gene>
<dbReference type="EMBL" id="CP155618">
    <property type="protein sequence ID" value="XBL13391.1"/>
    <property type="molecule type" value="Genomic_DNA"/>
</dbReference>
<sequence>MKRTKIHTTKKLEKLVKKLITTDQNTDCGILGKWNATVFYVDRKKCWLITNGLTKYNVILTDIKSSDLSKIEQIFKDALFGQLIYDGIMTDFENLDSIIGGLDFLPTNNDRSTIGFQNHNLEALDWWKYEFGNLENMPIKDLTNRLNTSPIHIGIGRKMSDYTNSIDEMKKVLNE</sequence>
<proteinExistence type="predicted"/>
<reference evidence="2" key="1">
    <citation type="submission" date="2024-04" db="EMBL/GenBank/DDBJ databases">
        <title>Mariniflexile litorale, isolated from the shallow sediments of the Sea of Japan.</title>
        <authorList>
            <person name="Romanenko L."/>
            <person name="Isaeva M."/>
        </authorList>
    </citation>
    <scope>NUCLEOTIDE SEQUENCE [LARGE SCALE GENOMIC DNA]</scope>
    <source>
        <strain evidence="2">KMM 9835</strain>
    </source>
</reference>
<dbReference type="AlphaFoldDB" id="A0AAU7ED94"/>
<feature type="domain" description="DUF6933" evidence="1">
    <location>
        <begin position="6"/>
        <end position="168"/>
    </location>
</feature>
<evidence type="ECO:0000313" key="2">
    <source>
        <dbReference type="EMBL" id="XBL13391.1"/>
    </source>
</evidence>
<keyword evidence="3" id="KW-1185">Reference proteome</keyword>
<protein>
    <recommendedName>
        <fullName evidence="1">DUF6933 domain-containing protein</fullName>
    </recommendedName>
</protein>
<dbReference type="InterPro" id="IPR053864">
    <property type="entry name" value="DUF6933"/>
</dbReference>
<dbReference type="Proteomes" id="UP001224325">
    <property type="component" value="Chromosome"/>
</dbReference>
<dbReference type="RefSeq" id="WP_308992507.1">
    <property type="nucleotide sequence ID" value="NZ_CP155618.1"/>
</dbReference>
<accession>A0AAU7ED94</accession>
<name>A0AAU7ED94_9FLAO</name>
<evidence type="ECO:0000313" key="3">
    <source>
        <dbReference type="Proteomes" id="UP001224325"/>
    </source>
</evidence>
<dbReference type="Pfam" id="PF22016">
    <property type="entry name" value="DUF6933"/>
    <property type="match status" value="1"/>
</dbReference>
<evidence type="ECO:0000259" key="1">
    <source>
        <dbReference type="Pfam" id="PF22016"/>
    </source>
</evidence>
<dbReference type="KEGG" id="mlil:QLS71_013815"/>
<organism evidence="2 3">
    <name type="scientific">Mariniflexile litorale</name>
    <dbReference type="NCBI Taxonomy" id="3045158"/>
    <lineage>
        <taxon>Bacteria</taxon>
        <taxon>Pseudomonadati</taxon>
        <taxon>Bacteroidota</taxon>
        <taxon>Flavobacteriia</taxon>
        <taxon>Flavobacteriales</taxon>
        <taxon>Flavobacteriaceae</taxon>
        <taxon>Mariniflexile</taxon>
    </lineage>
</organism>